<dbReference type="PANTHER" id="PTHR43585">
    <property type="entry name" value="FUMIPYRROLE BIOSYNTHESIS PROTEIN C"/>
    <property type="match status" value="1"/>
</dbReference>
<dbReference type="EMBL" id="LACB01000485">
    <property type="protein sequence ID" value="KAJ9482961.1"/>
    <property type="molecule type" value="Genomic_DNA"/>
</dbReference>
<dbReference type="PROSITE" id="PS50975">
    <property type="entry name" value="ATP_GRASP"/>
    <property type="match status" value="1"/>
</dbReference>
<dbReference type="InterPro" id="IPR041472">
    <property type="entry name" value="BL00235/CARNS1_N"/>
</dbReference>
<sequence length="661" mass="73463">MAMEVFTEAFIITMDEQAVQIPFRWTLNEVQDIGTPFHTIDIIILAKQSSISHSTLSSKEAGTWLNVEEKVANDTNRQPHTQKAVIFFRDAFILAHKHMQTIALKLVMTGTEGFVLQSDFLGQRFVDCEHVERITHFLEPGQRVEAPVLPYVKEGGLLSFLPSLVGGIVATRQDLHAVEKILRDLEDESRDRLSFSWLSSTPVTRMRLGVVEGGFSYMFRAASFHAAKTLGISLVILDKPGHWLQSPEFANLWDKFIPVDLTVNENLPDRIVHAIRQSKESIDGLVTFSDSYLVPTAKAAQLLALPTSAPAVAFAASSNKYQTRQVASDLNADSKFAAISVSSTAELRVQLDTQMSLISFPLIVKPHASSGSHGVTKVDSLQELYAAVEKACSGEKPAVVIERYANGPEVDANFVLLDGEILFFEICDDFPSSADMETLKPTASFIETQNVYPSSLPSDEQVLVRESMLRVLRALGFHSGVFHVEARVENSGKAYLSDEDGLVDLRPTSEPPSSKPSVFLIEVNARCPGFQVNHATRHVYGVDYYALQMLFALDDKQRIRSLATPFLSGAQYHCAVTFIPAVRTGVFNSENPIKDLEKRRPDLMTYVVESHALFQRGQQVPGPETGTLRWIASFIIGCKNSRTELLRLASSIREEFHYQLV</sequence>
<dbReference type="Pfam" id="PF18130">
    <property type="entry name" value="ATPgrasp_N"/>
    <property type="match status" value="1"/>
</dbReference>
<keyword evidence="7" id="KW-1185">Reference proteome</keyword>
<evidence type="ECO:0000259" key="5">
    <source>
        <dbReference type="PROSITE" id="PS50975"/>
    </source>
</evidence>
<evidence type="ECO:0000256" key="1">
    <source>
        <dbReference type="ARBA" id="ARBA00022598"/>
    </source>
</evidence>
<dbReference type="InterPro" id="IPR052032">
    <property type="entry name" value="ATP-dep_AA_Ligase"/>
</dbReference>
<dbReference type="InterPro" id="IPR011761">
    <property type="entry name" value="ATP-grasp"/>
</dbReference>
<dbReference type="GO" id="GO:0005524">
    <property type="term" value="F:ATP binding"/>
    <property type="evidence" value="ECO:0007669"/>
    <property type="project" value="UniProtKB-UniRule"/>
</dbReference>
<dbReference type="GO" id="GO:0046872">
    <property type="term" value="F:metal ion binding"/>
    <property type="evidence" value="ECO:0007669"/>
    <property type="project" value="InterPro"/>
</dbReference>
<keyword evidence="3 4" id="KW-0067">ATP-binding</keyword>
<protein>
    <recommendedName>
        <fullName evidence="5">ATP-grasp domain-containing protein</fullName>
    </recommendedName>
</protein>
<evidence type="ECO:0000256" key="2">
    <source>
        <dbReference type="ARBA" id="ARBA00022741"/>
    </source>
</evidence>
<feature type="domain" description="ATP-grasp" evidence="5">
    <location>
        <begin position="324"/>
        <end position="553"/>
    </location>
</feature>
<reference evidence="6" key="1">
    <citation type="submission" date="2015-06" db="EMBL/GenBank/DDBJ databases">
        <authorList>
            <person name="Nguyen H."/>
        </authorList>
    </citation>
    <scope>NUCLEOTIDE SEQUENCE</scope>
    <source>
        <strain evidence="6">DAOM 180753</strain>
    </source>
</reference>
<keyword evidence="1" id="KW-0436">Ligase</keyword>
<dbReference type="InterPro" id="IPR013815">
    <property type="entry name" value="ATP_grasp_subdomain_1"/>
</dbReference>
<dbReference type="AlphaFoldDB" id="A0AAI9T9U5"/>
<keyword evidence="2 4" id="KW-0547">Nucleotide-binding</keyword>
<evidence type="ECO:0000313" key="7">
    <source>
        <dbReference type="Proteomes" id="UP001227192"/>
    </source>
</evidence>
<dbReference type="Gene3D" id="3.40.50.20">
    <property type="match status" value="1"/>
</dbReference>
<evidence type="ECO:0000256" key="4">
    <source>
        <dbReference type="PROSITE-ProRule" id="PRU00409"/>
    </source>
</evidence>
<organism evidence="6 7">
    <name type="scientific">Penicillium thymicola</name>
    <dbReference type="NCBI Taxonomy" id="293382"/>
    <lineage>
        <taxon>Eukaryota</taxon>
        <taxon>Fungi</taxon>
        <taxon>Dikarya</taxon>
        <taxon>Ascomycota</taxon>
        <taxon>Pezizomycotina</taxon>
        <taxon>Eurotiomycetes</taxon>
        <taxon>Eurotiomycetidae</taxon>
        <taxon>Eurotiales</taxon>
        <taxon>Aspergillaceae</taxon>
        <taxon>Penicillium</taxon>
    </lineage>
</organism>
<dbReference type="PANTHER" id="PTHR43585:SF2">
    <property type="entry name" value="ATP-GRASP ENZYME FSQD"/>
    <property type="match status" value="1"/>
</dbReference>
<proteinExistence type="predicted"/>
<reference evidence="6" key="2">
    <citation type="journal article" date="2016" name="Fungal Biol.">
        <title>Ochratoxin A production by Penicillium thymicola.</title>
        <authorList>
            <person name="Nguyen H.D.T."/>
            <person name="McMullin D.R."/>
            <person name="Ponomareva E."/>
            <person name="Riley R."/>
            <person name="Pomraning K.R."/>
            <person name="Baker S.E."/>
            <person name="Seifert K.A."/>
        </authorList>
    </citation>
    <scope>NUCLEOTIDE SEQUENCE</scope>
    <source>
        <strain evidence="6">DAOM 180753</strain>
    </source>
</reference>
<accession>A0AAI9T9U5</accession>
<dbReference type="Gene3D" id="3.30.470.20">
    <property type="entry name" value="ATP-grasp fold, B domain"/>
    <property type="match status" value="1"/>
</dbReference>
<dbReference type="Proteomes" id="UP001227192">
    <property type="component" value="Unassembled WGS sequence"/>
</dbReference>
<gene>
    <name evidence="6" type="ORF">VN97_g10456</name>
</gene>
<dbReference type="GO" id="GO:0016874">
    <property type="term" value="F:ligase activity"/>
    <property type="evidence" value="ECO:0007669"/>
    <property type="project" value="UniProtKB-KW"/>
</dbReference>
<evidence type="ECO:0000313" key="6">
    <source>
        <dbReference type="EMBL" id="KAJ9482961.1"/>
    </source>
</evidence>
<dbReference type="Gene3D" id="3.30.1490.20">
    <property type="entry name" value="ATP-grasp fold, A domain"/>
    <property type="match status" value="1"/>
</dbReference>
<dbReference type="Pfam" id="PF13535">
    <property type="entry name" value="ATP-grasp_4"/>
    <property type="match status" value="1"/>
</dbReference>
<comment type="caution">
    <text evidence="6">The sequence shown here is derived from an EMBL/GenBank/DDBJ whole genome shotgun (WGS) entry which is preliminary data.</text>
</comment>
<name>A0AAI9T9U5_PENTH</name>
<dbReference type="SUPFAM" id="SSF56059">
    <property type="entry name" value="Glutathione synthetase ATP-binding domain-like"/>
    <property type="match status" value="1"/>
</dbReference>
<evidence type="ECO:0000256" key="3">
    <source>
        <dbReference type="ARBA" id="ARBA00022840"/>
    </source>
</evidence>